<evidence type="ECO:0000313" key="1">
    <source>
        <dbReference type="Proteomes" id="UP000887540"/>
    </source>
</evidence>
<evidence type="ECO:0000313" key="2">
    <source>
        <dbReference type="WBParaSite" id="ACRNAN_scaffold20859.g31747.t1"/>
    </source>
</evidence>
<dbReference type="AlphaFoldDB" id="A0A914DAS1"/>
<dbReference type="WBParaSite" id="ACRNAN_scaffold20859.g31747.t1">
    <property type="protein sequence ID" value="ACRNAN_scaffold20859.g31747.t1"/>
    <property type="gene ID" value="ACRNAN_scaffold20859.g31747"/>
</dbReference>
<keyword evidence="1" id="KW-1185">Reference proteome</keyword>
<reference evidence="2" key="1">
    <citation type="submission" date="2022-11" db="UniProtKB">
        <authorList>
            <consortium name="WormBaseParasite"/>
        </authorList>
    </citation>
    <scope>IDENTIFICATION</scope>
</reference>
<protein>
    <submittedName>
        <fullName evidence="2">Uncharacterized protein</fullName>
    </submittedName>
</protein>
<name>A0A914DAS1_9BILA</name>
<proteinExistence type="predicted"/>
<accession>A0A914DAS1</accession>
<dbReference type="Proteomes" id="UP000887540">
    <property type="component" value="Unplaced"/>
</dbReference>
<sequence length="184" mass="20293">MRSPRQWRSTSAVAFASGGGVRRIRQYQHAIKEWIRKDCPLRKGGTFTIFKRPSAVEYPNTFVLIWTEPNILAGPHTDCFSKISLNVHYEGQKLEEGKPLKVLGSLWAKGFDGSLKPQQEFDKCLKDILIQKIGSTSPDPSHYEKYGHVCANASGVATMNIYGAMNAAGAMNASEAMNEAGSNN</sequence>
<organism evidence="1 2">
    <name type="scientific">Acrobeloides nanus</name>
    <dbReference type="NCBI Taxonomy" id="290746"/>
    <lineage>
        <taxon>Eukaryota</taxon>
        <taxon>Metazoa</taxon>
        <taxon>Ecdysozoa</taxon>
        <taxon>Nematoda</taxon>
        <taxon>Chromadorea</taxon>
        <taxon>Rhabditida</taxon>
        <taxon>Tylenchina</taxon>
        <taxon>Cephalobomorpha</taxon>
        <taxon>Cephaloboidea</taxon>
        <taxon>Cephalobidae</taxon>
        <taxon>Acrobeloides</taxon>
    </lineage>
</organism>